<dbReference type="EMBL" id="WTUX01000011">
    <property type="protein sequence ID" value="MZR12747.1"/>
    <property type="molecule type" value="Genomic_DNA"/>
</dbReference>
<evidence type="ECO:0000313" key="3">
    <source>
        <dbReference type="Proteomes" id="UP000467322"/>
    </source>
</evidence>
<feature type="region of interest" description="Disordered" evidence="1">
    <location>
        <begin position="1"/>
        <end position="54"/>
    </location>
</feature>
<protein>
    <submittedName>
        <fullName evidence="2">Uncharacterized protein</fullName>
    </submittedName>
</protein>
<sequence>MGTRPALAVAVQTDTAPDTRPVEPAPASVDAGAGARTDARQHSDQAAQAAASRDIRELRRAVAQGTHAAGPPPSFEVSLLEVESDLQQKLARMEAERSQARDGHAVTGAEDSRDTAPDPAPVPAGVTGDGPAPDAA</sequence>
<organism evidence="2 3">
    <name type="scientific">Maritimibacter harenae</name>
    <dbReference type="NCBI Taxonomy" id="2606218"/>
    <lineage>
        <taxon>Bacteria</taxon>
        <taxon>Pseudomonadati</taxon>
        <taxon>Pseudomonadota</taxon>
        <taxon>Alphaproteobacteria</taxon>
        <taxon>Rhodobacterales</taxon>
        <taxon>Roseobacteraceae</taxon>
        <taxon>Maritimibacter</taxon>
    </lineage>
</organism>
<dbReference type="AlphaFoldDB" id="A0A845M4W0"/>
<keyword evidence="3" id="KW-1185">Reference proteome</keyword>
<accession>A0A845M4W0</accession>
<feature type="compositionally biased region" description="Basic and acidic residues" evidence="1">
    <location>
        <begin position="91"/>
        <end position="116"/>
    </location>
</feature>
<comment type="caution">
    <text evidence="2">The sequence shown here is derived from an EMBL/GenBank/DDBJ whole genome shotgun (WGS) entry which is preliminary data.</text>
</comment>
<evidence type="ECO:0000313" key="2">
    <source>
        <dbReference type="EMBL" id="MZR12747.1"/>
    </source>
</evidence>
<reference evidence="2 3" key="1">
    <citation type="submission" date="2019-12" db="EMBL/GenBank/DDBJ databases">
        <title>Maritimibacter sp. nov. sp. isolated from sea sand.</title>
        <authorList>
            <person name="Kim J."/>
            <person name="Jeong S.E."/>
            <person name="Jung H.S."/>
            <person name="Jeon C.O."/>
        </authorList>
    </citation>
    <scope>NUCLEOTIDE SEQUENCE [LARGE SCALE GENOMIC DNA]</scope>
    <source>
        <strain evidence="2 3">DP07</strain>
    </source>
</reference>
<dbReference type="Proteomes" id="UP000467322">
    <property type="component" value="Unassembled WGS sequence"/>
</dbReference>
<evidence type="ECO:0000256" key="1">
    <source>
        <dbReference type="SAM" id="MobiDB-lite"/>
    </source>
</evidence>
<proteinExistence type="predicted"/>
<name>A0A845M4W0_9RHOB</name>
<gene>
    <name evidence="2" type="ORF">GQE99_06905</name>
</gene>
<feature type="region of interest" description="Disordered" evidence="1">
    <location>
        <begin position="84"/>
        <end position="136"/>
    </location>
</feature>